<feature type="coiled-coil region" evidence="1">
    <location>
        <begin position="169"/>
        <end position="221"/>
    </location>
</feature>
<accession>A0A9W4T142</accession>
<dbReference type="GO" id="GO:0004252">
    <property type="term" value="F:serine-type endopeptidase activity"/>
    <property type="evidence" value="ECO:0007669"/>
    <property type="project" value="InterPro"/>
</dbReference>
<dbReference type="OrthoDB" id="10042665at2759"/>
<feature type="region of interest" description="Disordered" evidence="2">
    <location>
        <begin position="79"/>
        <end position="159"/>
    </location>
</feature>
<evidence type="ECO:0000259" key="3">
    <source>
        <dbReference type="SMART" id="SM00382"/>
    </source>
</evidence>
<sequence>EVESKGLCKGTHKLTYGTWQEAEIAKVEELQTLCGVLLAMPAMFFNYSLKLDARTIKLEKKNGREQKEINELKAKLVPSVPKPKEEAMNKTEHQKELLKKVKPGVKPSDLKKTRAKPKPKEVLPSPIEIRDEGYGSDNAPLKPTKPERVPSIPTPPPLPNNQLALQKQIELHREIKKADEQKKQELAEKVKKLEGKIQTIIKLASQEKAEYEKTIEELKKPTKTPANTSPTSKAPKEYFFTCDICQQNKKSLLRLAQVNGLGIDPHRQNKICATYSHYEPYEGVFYGKFFGKMTTDAINYSRNRELYQNIFQQLKLKDKELFKSGSKTEHREDMLSDTYGRAQLLKQQQKQLKAIEREETAGRRIVNDDGSFSYQPTYEETNKEWKLICQGEHKTPTQQNYYLECITRYHKRKEKEKAPVGSLTALGIEKQKELAEGLIEAWSKDLNVPTLGKFAEVMDTVLGFSEFKEKMKMYLLNLADDIEEGQKTEQTIYVLLGPPGVGKSYISEKLAESLERPLINVDLGGRSDTGILEGVSPSVKAAYPGRICQGLAVGKNRGAIILLDEFEKVRDEGLKMMLGNVLDIKKNKDWYDQFLGYRVDLSDAIIMCTANYADQVPDFVQDRAEFINIELYSYQQRLEYVMNMLKRKLAKNARTRYASEQSTEEFCLRQTNANMENIYKTLRGYAKLGRKIENFTEFERVEETENRFNFYYGGGQKLSLTRLRTENVDGSSVVSLSELGWPSFGFGVPKVVVTK</sequence>
<dbReference type="AlphaFoldDB" id="A0A9W4T142"/>
<dbReference type="PANTHER" id="PTHR10046">
    <property type="entry name" value="ATP DEPENDENT LON PROTEASE FAMILY MEMBER"/>
    <property type="match status" value="1"/>
</dbReference>
<dbReference type="Pfam" id="PF00004">
    <property type="entry name" value="AAA"/>
    <property type="match status" value="1"/>
</dbReference>
<organism evidence="4 5">
    <name type="scientific">Funneliformis geosporum</name>
    <dbReference type="NCBI Taxonomy" id="1117311"/>
    <lineage>
        <taxon>Eukaryota</taxon>
        <taxon>Fungi</taxon>
        <taxon>Fungi incertae sedis</taxon>
        <taxon>Mucoromycota</taxon>
        <taxon>Glomeromycotina</taxon>
        <taxon>Glomeromycetes</taxon>
        <taxon>Glomerales</taxon>
        <taxon>Glomeraceae</taxon>
        <taxon>Funneliformis</taxon>
    </lineage>
</organism>
<evidence type="ECO:0000256" key="1">
    <source>
        <dbReference type="SAM" id="Coils"/>
    </source>
</evidence>
<dbReference type="EMBL" id="CAMKVN010005338">
    <property type="protein sequence ID" value="CAI2188670.1"/>
    <property type="molecule type" value="Genomic_DNA"/>
</dbReference>
<dbReference type="GO" id="GO:0004176">
    <property type="term" value="F:ATP-dependent peptidase activity"/>
    <property type="evidence" value="ECO:0007669"/>
    <property type="project" value="InterPro"/>
</dbReference>
<keyword evidence="1" id="KW-0175">Coiled coil</keyword>
<feature type="domain" description="AAA+ ATPase" evidence="3">
    <location>
        <begin position="489"/>
        <end position="631"/>
    </location>
</feature>
<dbReference type="GO" id="GO:0030163">
    <property type="term" value="P:protein catabolic process"/>
    <property type="evidence" value="ECO:0007669"/>
    <property type="project" value="InterPro"/>
</dbReference>
<dbReference type="GO" id="GO:0016887">
    <property type="term" value="F:ATP hydrolysis activity"/>
    <property type="evidence" value="ECO:0007669"/>
    <property type="project" value="InterPro"/>
</dbReference>
<dbReference type="Gene3D" id="3.40.50.300">
    <property type="entry name" value="P-loop containing nucleotide triphosphate hydrolases"/>
    <property type="match status" value="1"/>
</dbReference>
<evidence type="ECO:0000313" key="5">
    <source>
        <dbReference type="Proteomes" id="UP001153678"/>
    </source>
</evidence>
<dbReference type="InterPro" id="IPR003959">
    <property type="entry name" value="ATPase_AAA_core"/>
</dbReference>
<feature type="non-terminal residue" evidence="4">
    <location>
        <position position="1"/>
    </location>
</feature>
<dbReference type="SUPFAM" id="SSF52540">
    <property type="entry name" value="P-loop containing nucleoside triphosphate hydrolases"/>
    <property type="match status" value="1"/>
</dbReference>
<dbReference type="InterPro" id="IPR027065">
    <property type="entry name" value="Lon_Prtase"/>
</dbReference>
<feature type="compositionally biased region" description="Basic and acidic residues" evidence="2">
    <location>
        <begin position="82"/>
        <end position="99"/>
    </location>
</feature>
<dbReference type="SMART" id="SM00382">
    <property type="entry name" value="AAA"/>
    <property type="match status" value="1"/>
</dbReference>
<evidence type="ECO:0000313" key="4">
    <source>
        <dbReference type="EMBL" id="CAI2188670.1"/>
    </source>
</evidence>
<dbReference type="InterPro" id="IPR027417">
    <property type="entry name" value="P-loop_NTPase"/>
</dbReference>
<dbReference type="InterPro" id="IPR003593">
    <property type="entry name" value="AAA+_ATPase"/>
</dbReference>
<proteinExistence type="predicted"/>
<reference evidence="4" key="1">
    <citation type="submission" date="2022-08" db="EMBL/GenBank/DDBJ databases">
        <authorList>
            <person name="Kallberg Y."/>
            <person name="Tangrot J."/>
            <person name="Rosling A."/>
        </authorList>
    </citation>
    <scope>NUCLEOTIDE SEQUENCE</scope>
    <source>
        <strain evidence="4">Wild A</strain>
    </source>
</reference>
<name>A0A9W4T142_9GLOM</name>
<dbReference type="GO" id="GO:0005524">
    <property type="term" value="F:ATP binding"/>
    <property type="evidence" value="ECO:0007669"/>
    <property type="project" value="InterPro"/>
</dbReference>
<keyword evidence="5" id="KW-1185">Reference proteome</keyword>
<gene>
    <name evidence="4" type="ORF">FWILDA_LOCUS13696</name>
</gene>
<protein>
    <submittedName>
        <fullName evidence="4">1509_t:CDS:1</fullName>
    </submittedName>
</protein>
<evidence type="ECO:0000256" key="2">
    <source>
        <dbReference type="SAM" id="MobiDB-lite"/>
    </source>
</evidence>
<comment type="caution">
    <text evidence="4">The sequence shown here is derived from an EMBL/GenBank/DDBJ whole genome shotgun (WGS) entry which is preliminary data.</text>
</comment>
<dbReference type="Proteomes" id="UP001153678">
    <property type="component" value="Unassembled WGS sequence"/>
</dbReference>